<keyword evidence="2" id="KW-1185">Reference proteome</keyword>
<gene>
    <name evidence="1" type="ORF">GCM10010430_70570</name>
</gene>
<dbReference type="Proteomes" id="UP001500305">
    <property type="component" value="Unassembled WGS sequence"/>
</dbReference>
<dbReference type="InterPro" id="IPR015943">
    <property type="entry name" value="WD40/YVTN_repeat-like_dom_sf"/>
</dbReference>
<protein>
    <recommendedName>
        <fullName evidence="3">40-residue YVTN family beta-propeller repeat-containing protein</fullName>
    </recommendedName>
</protein>
<reference evidence="2" key="1">
    <citation type="journal article" date="2019" name="Int. J. Syst. Evol. Microbiol.">
        <title>The Global Catalogue of Microorganisms (GCM) 10K type strain sequencing project: providing services to taxonomists for standard genome sequencing and annotation.</title>
        <authorList>
            <consortium name="The Broad Institute Genomics Platform"/>
            <consortium name="The Broad Institute Genome Sequencing Center for Infectious Disease"/>
            <person name="Wu L."/>
            <person name="Ma J."/>
        </authorList>
    </citation>
    <scope>NUCLEOTIDE SEQUENCE [LARGE SCALE GENOMIC DNA]</scope>
    <source>
        <strain evidence="2">JCM 7356</strain>
    </source>
</reference>
<dbReference type="PANTHER" id="PTHR47197">
    <property type="entry name" value="PROTEIN NIRF"/>
    <property type="match status" value="1"/>
</dbReference>
<organism evidence="1 2">
    <name type="scientific">Kitasatospora cystarginea</name>
    <dbReference type="NCBI Taxonomy" id="58350"/>
    <lineage>
        <taxon>Bacteria</taxon>
        <taxon>Bacillati</taxon>
        <taxon>Actinomycetota</taxon>
        <taxon>Actinomycetes</taxon>
        <taxon>Kitasatosporales</taxon>
        <taxon>Streptomycetaceae</taxon>
        <taxon>Kitasatospora</taxon>
    </lineage>
</organism>
<dbReference type="NCBIfam" id="TIGR02276">
    <property type="entry name" value="beta_rpt_yvtn"/>
    <property type="match status" value="2"/>
</dbReference>
<evidence type="ECO:0000313" key="1">
    <source>
        <dbReference type="EMBL" id="GAA2274430.1"/>
    </source>
</evidence>
<dbReference type="Gene3D" id="2.130.10.10">
    <property type="entry name" value="YVTN repeat-like/Quinoprotein amine dehydrogenase"/>
    <property type="match status" value="1"/>
</dbReference>
<evidence type="ECO:0000313" key="2">
    <source>
        <dbReference type="Proteomes" id="UP001500305"/>
    </source>
</evidence>
<dbReference type="InterPro" id="IPR011964">
    <property type="entry name" value="YVTN_b-propeller_repeat"/>
</dbReference>
<dbReference type="InterPro" id="IPR011045">
    <property type="entry name" value="N2O_reductase_N"/>
</dbReference>
<evidence type="ECO:0008006" key="3">
    <source>
        <dbReference type="Google" id="ProtNLM"/>
    </source>
</evidence>
<proteinExistence type="predicted"/>
<dbReference type="InterPro" id="IPR051200">
    <property type="entry name" value="Host-pathogen_enzymatic-act"/>
</dbReference>
<accession>A0ABP5RVM4</accession>
<comment type="caution">
    <text evidence="1">The sequence shown here is derived from an EMBL/GenBank/DDBJ whole genome shotgun (WGS) entry which is preliminary data.</text>
</comment>
<sequence>MSVINTTTNTVTATITVGTNPNGVAVSPGGTTAYITNFSSNDVSVINTTTDTVTTSVTVGTGPIGVVTARVPAVATASCPTGHVITGGGYQQSGGAVPPGEVTSRPVGNTWQVLVDNKSTNYTTVTPYAVCAP</sequence>
<dbReference type="EMBL" id="BAAATR010000049">
    <property type="protein sequence ID" value="GAA2274430.1"/>
    <property type="molecule type" value="Genomic_DNA"/>
</dbReference>
<name>A0ABP5RVM4_9ACTN</name>
<dbReference type="SUPFAM" id="SSF50974">
    <property type="entry name" value="Nitrous oxide reductase, N-terminal domain"/>
    <property type="match status" value="1"/>
</dbReference>
<dbReference type="PANTHER" id="PTHR47197:SF3">
    <property type="entry name" value="DIHYDRO-HEME D1 DEHYDROGENASE"/>
    <property type="match status" value="1"/>
</dbReference>